<sequence length="150" mass="17742">MKAEIDALESNNTWKVISLPEGKKVIGCKWVFRIKYKDTREVERFKVRLVAKGFSQQERIDYQETFSPVAKMVIVRSILALASIIHWHIHQIDVYNTFLQGDLYDEIYMELPQEFKSQGEKRHVCRILKSLYGLKQAPRQWNMKLLEAIL</sequence>
<dbReference type="EMBL" id="MLFT02000012">
    <property type="protein sequence ID" value="PHT31871.1"/>
    <property type="molecule type" value="Genomic_DNA"/>
</dbReference>
<proteinExistence type="predicted"/>
<name>A0A2G2VFW0_CAPBA</name>
<comment type="caution">
    <text evidence="2">The sequence shown here is derived from an EMBL/GenBank/DDBJ whole genome shotgun (WGS) entry which is preliminary data.</text>
</comment>
<reference evidence="3" key="2">
    <citation type="journal article" date="2017" name="J. Anim. Genet.">
        <title>Multiple reference genome sequences of hot pepper reveal the massive evolution of plant disease resistance genes by retroduplication.</title>
        <authorList>
            <person name="Kim S."/>
            <person name="Park J."/>
            <person name="Yeom S.-I."/>
            <person name="Kim Y.-M."/>
            <person name="Seo E."/>
            <person name="Kim K.-T."/>
            <person name="Kim M.-S."/>
            <person name="Lee J.M."/>
            <person name="Cheong K."/>
            <person name="Shin H.-S."/>
            <person name="Kim S.-B."/>
            <person name="Han K."/>
            <person name="Lee J."/>
            <person name="Park M."/>
            <person name="Lee H.-A."/>
            <person name="Lee H.-Y."/>
            <person name="Lee Y."/>
            <person name="Oh S."/>
            <person name="Lee J.H."/>
            <person name="Choi E."/>
            <person name="Choi E."/>
            <person name="Lee S.E."/>
            <person name="Jeon J."/>
            <person name="Kim H."/>
            <person name="Choi G."/>
            <person name="Song H."/>
            <person name="Lee J."/>
            <person name="Lee S.-C."/>
            <person name="Kwon J.-K."/>
            <person name="Lee H.-Y."/>
            <person name="Koo N."/>
            <person name="Hong Y."/>
            <person name="Kim R.W."/>
            <person name="Kang W.-H."/>
            <person name="Huh J.H."/>
            <person name="Kang B.-C."/>
            <person name="Yang T.-J."/>
            <person name="Lee Y.-H."/>
            <person name="Bennetzen J.L."/>
            <person name="Choi D."/>
        </authorList>
    </citation>
    <scope>NUCLEOTIDE SEQUENCE [LARGE SCALE GENOMIC DNA]</scope>
    <source>
        <strain evidence="3">cv. PBC81</strain>
    </source>
</reference>
<gene>
    <name evidence="2" type="ORF">CQW23_28208</name>
</gene>
<accession>A0A2G2VFW0</accession>
<dbReference type="SUPFAM" id="SSF56672">
    <property type="entry name" value="DNA/RNA polymerases"/>
    <property type="match status" value="1"/>
</dbReference>
<dbReference type="Proteomes" id="UP000224567">
    <property type="component" value="Unassembled WGS sequence"/>
</dbReference>
<dbReference type="InterPro" id="IPR013103">
    <property type="entry name" value="RVT_2"/>
</dbReference>
<evidence type="ECO:0000313" key="3">
    <source>
        <dbReference type="Proteomes" id="UP000224567"/>
    </source>
</evidence>
<dbReference type="InterPro" id="IPR043502">
    <property type="entry name" value="DNA/RNA_pol_sf"/>
</dbReference>
<dbReference type="AlphaFoldDB" id="A0A2G2VFW0"/>
<feature type="domain" description="Reverse transcriptase Ty1/copia-type" evidence="1">
    <location>
        <begin position="11"/>
        <end position="146"/>
    </location>
</feature>
<dbReference type="STRING" id="33114.A0A2G2VFW0"/>
<dbReference type="OrthoDB" id="411615at2759"/>
<protein>
    <submittedName>
        <fullName evidence="2">Retrovirus-related Pol polyprotein from transposon TNT 1-94</fullName>
    </submittedName>
</protein>
<reference evidence="2 3" key="1">
    <citation type="journal article" date="2017" name="Genome Biol.">
        <title>New reference genome sequences of hot pepper reveal the massive evolution of plant disease-resistance genes by retroduplication.</title>
        <authorList>
            <person name="Kim S."/>
            <person name="Park J."/>
            <person name="Yeom S.I."/>
            <person name="Kim Y.M."/>
            <person name="Seo E."/>
            <person name="Kim K.T."/>
            <person name="Kim M.S."/>
            <person name="Lee J.M."/>
            <person name="Cheong K."/>
            <person name="Shin H.S."/>
            <person name="Kim S.B."/>
            <person name="Han K."/>
            <person name="Lee J."/>
            <person name="Park M."/>
            <person name="Lee H.A."/>
            <person name="Lee H.Y."/>
            <person name="Lee Y."/>
            <person name="Oh S."/>
            <person name="Lee J.H."/>
            <person name="Choi E."/>
            <person name="Choi E."/>
            <person name="Lee S.E."/>
            <person name="Jeon J."/>
            <person name="Kim H."/>
            <person name="Choi G."/>
            <person name="Song H."/>
            <person name="Lee J."/>
            <person name="Lee S.C."/>
            <person name="Kwon J.K."/>
            <person name="Lee H.Y."/>
            <person name="Koo N."/>
            <person name="Hong Y."/>
            <person name="Kim R.W."/>
            <person name="Kang W.H."/>
            <person name="Huh J.H."/>
            <person name="Kang B.C."/>
            <person name="Yang T.J."/>
            <person name="Lee Y.H."/>
            <person name="Bennetzen J.L."/>
            <person name="Choi D."/>
        </authorList>
    </citation>
    <scope>NUCLEOTIDE SEQUENCE [LARGE SCALE GENOMIC DNA]</scope>
    <source>
        <strain evidence="3">cv. PBC81</strain>
    </source>
</reference>
<organism evidence="2 3">
    <name type="scientific">Capsicum baccatum</name>
    <name type="common">Peruvian pepper</name>
    <dbReference type="NCBI Taxonomy" id="33114"/>
    <lineage>
        <taxon>Eukaryota</taxon>
        <taxon>Viridiplantae</taxon>
        <taxon>Streptophyta</taxon>
        <taxon>Embryophyta</taxon>
        <taxon>Tracheophyta</taxon>
        <taxon>Spermatophyta</taxon>
        <taxon>Magnoliopsida</taxon>
        <taxon>eudicotyledons</taxon>
        <taxon>Gunneridae</taxon>
        <taxon>Pentapetalae</taxon>
        <taxon>asterids</taxon>
        <taxon>lamiids</taxon>
        <taxon>Solanales</taxon>
        <taxon>Solanaceae</taxon>
        <taxon>Solanoideae</taxon>
        <taxon>Capsiceae</taxon>
        <taxon>Capsicum</taxon>
    </lineage>
</organism>
<dbReference type="Pfam" id="PF07727">
    <property type="entry name" value="RVT_2"/>
    <property type="match status" value="1"/>
</dbReference>
<keyword evidence="3" id="KW-1185">Reference proteome</keyword>
<evidence type="ECO:0000313" key="2">
    <source>
        <dbReference type="EMBL" id="PHT31871.1"/>
    </source>
</evidence>
<evidence type="ECO:0000259" key="1">
    <source>
        <dbReference type="Pfam" id="PF07727"/>
    </source>
</evidence>